<gene>
    <name evidence="2" type="ORF">CASFOL_030908</name>
</gene>
<dbReference type="Proteomes" id="UP001632038">
    <property type="component" value="Unassembled WGS sequence"/>
</dbReference>
<proteinExistence type="predicted"/>
<name>A0ABD3C7A4_9LAMI</name>
<evidence type="ECO:0000313" key="2">
    <source>
        <dbReference type="EMBL" id="KAL3625454.1"/>
    </source>
</evidence>
<dbReference type="InterPro" id="IPR013103">
    <property type="entry name" value="RVT_2"/>
</dbReference>
<keyword evidence="3" id="KW-1185">Reference proteome</keyword>
<dbReference type="EMBL" id="JAVIJP010000052">
    <property type="protein sequence ID" value="KAL3625454.1"/>
    <property type="molecule type" value="Genomic_DNA"/>
</dbReference>
<feature type="domain" description="Reverse transcriptase Ty1/copia-type" evidence="1">
    <location>
        <begin position="14"/>
        <end position="91"/>
    </location>
</feature>
<dbReference type="Pfam" id="PF07727">
    <property type="entry name" value="RVT_2"/>
    <property type="match status" value="1"/>
</dbReference>
<reference evidence="3" key="1">
    <citation type="journal article" date="2024" name="IScience">
        <title>Strigolactones Initiate the Formation of Haustorium-like Structures in Castilleja.</title>
        <authorList>
            <person name="Buerger M."/>
            <person name="Peterson D."/>
            <person name="Chory J."/>
        </authorList>
    </citation>
    <scope>NUCLEOTIDE SEQUENCE [LARGE SCALE GENOMIC DNA]</scope>
</reference>
<organism evidence="2 3">
    <name type="scientific">Castilleja foliolosa</name>
    <dbReference type="NCBI Taxonomy" id="1961234"/>
    <lineage>
        <taxon>Eukaryota</taxon>
        <taxon>Viridiplantae</taxon>
        <taxon>Streptophyta</taxon>
        <taxon>Embryophyta</taxon>
        <taxon>Tracheophyta</taxon>
        <taxon>Spermatophyta</taxon>
        <taxon>Magnoliopsida</taxon>
        <taxon>eudicotyledons</taxon>
        <taxon>Gunneridae</taxon>
        <taxon>Pentapetalae</taxon>
        <taxon>asterids</taxon>
        <taxon>lamiids</taxon>
        <taxon>Lamiales</taxon>
        <taxon>Orobanchaceae</taxon>
        <taxon>Pedicularideae</taxon>
        <taxon>Castillejinae</taxon>
        <taxon>Castilleja</taxon>
    </lineage>
</organism>
<evidence type="ECO:0000313" key="3">
    <source>
        <dbReference type="Proteomes" id="UP001632038"/>
    </source>
</evidence>
<evidence type="ECO:0000259" key="1">
    <source>
        <dbReference type="Pfam" id="PF07727"/>
    </source>
</evidence>
<sequence length="95" mass="10750">MSNPSLHIYIAALIYVDDVILAGNDGKKNQEIKAYLHRMFSIKDLGPLKYFLGIEVARSDKGIVLNQRKYTLDILKDCGMEGCRPSLFPMEQNAM</sequence>
<accession>A0ABD3C7A4</accession>
<protein>
    <recommendedName>
        <fullName evidence="1">Reverse transcriptase Ty1/copia-type domain-containing protein</fullName>
    </recommendedName>
</protein>
<dbReference type="AlphaFoldDB" id="A0ABD3C7A4"/>
<comment type="caution">
    <text evidence="2">The sequence shown here is derived from an EMBL/GenBank/DDBJ whole genome shotgun (WGS) entry which is preliminary data.</text>
</comment>